<dbReference type="PANTHER" id="PTHR30521">
    <property type="entry name" value="DEFERROCHELATASE/PEROXIDASE"/>
    <property type="match status" value="1"/>
</dbReference>
<dbReference type="GO" id="GO:0020037">
    <property type="term" value="F:heme binding"/>
    <property type="evidence" value="ECO:0007669"/>
    <property type="project" value="InterPro"/>
</dbReference>
<comment type="cofactor">
    <cofactor evidence="1">
        <name>heme b</name>
        <dbReference type="ChEBI" id="CHEBI:60344"/>
    </cofactor>
</comment>
<dbReference type="EMBL" id="CAXLJL010000123">
    <property type="protein sequence ID" value="CAL5132290.1"/>
    <property type="molecule type" value="Genomic_DNA"/>
</dbReference>
<feature type="domain" description="Dyp-type peroxidase C-terminal" evidence="6">
    <location>
        <begin position="206"/>
        <end position="362"/>
    </location>
</feature>
<gene>
    <name evidence="7" type="ORF">CDAUBV1_LOCUS5129</name>
</gene>
<dbReference type="GO" id="GO:0004601">
    <property type="term" value="F:peroxidase activity"/>
    <property type="evidence" value="ECO:0007669"/>
    <property type="project" value="UniProtKB-KW"/>
</dbReference>
<evidence type="ECO:0000259" key="6">
    <source>
        <dbReference type="Pfam" id="PF20628"/>
    </source>
</evidence>
<protein>
    <recommendedName>
        <fullName evidence="6">Dyp-type peroxidase C-terminal domain-containing protein</fullName>
    </recommendedName>
</protein>
<organism evidence="7 8">
    <name type="scientific">Calicophoron daubneyi</name>
    <name type="common">Rumen fluke</name>
    <name type="synonym">Paramphistomum daubneyi</name>
    <dbReference type="NCBI Taxonomy" id="300641"/>
    <lineage>
        <taxon>Eukaryota</taxon>
        <taxon>Metazoa</taxon>
        <taxon>Spiralia</taxon>
        <taxon>Lophotrochozoa</taxon>
        <taxon>Platyhelminthes</taxon>
        <taxon>Trematoda</taxon>
        <taxon>Digenea</taxon>
        <taxon>Plagiorchiida</taxon>
        <taxon>Pronocephalata</taxon>
        <taxon>Paramphistomoidea</taxon>
        <taxon>Paramphistomidae</taxon>
        <taxon>Calicophoron</taxon>
    </lineage>
</organism>
<keyword evidence="5" id="KW-0408">Iron</keyword>
<dbReference type="InterPro" id="IPR048328">
    <property type="entry name" value="Dyp_perox_C"/>
</dbReference>
<dbReference type="InterPro" id="IPR006314">
    <property type="entry name" value="Dyp_peroxidase"/>
</dbReference>
<accession>A0AAV2T506</accession>
<dbReference type="GO" id="GO:0005829">
    <property type="term" value="C:cytosol"/>
    <property type="evidence" value="ECO:0007669"/>
    <property type="project" value="TreeGrafter"/>
</dbReference>
<proteinExistence type="predicted"/>
<evidence type="ECO:0000256" key="3">
    <source>
        <dbReference type="ARBA" id="ARBA00022723"/>
    </source>
</evidence>
<evidence type="ECO:0000313" key="7">
    <source>
        <dbReference type="EMBL" id="CAL5132290.1"/>
    </source>
</evidence>
<comment type="caution">
    <text evidence="7">The sequence shown here is derived from an EMBL/GenBank/DDBJ whole genome shotgun (WGS) entry which is preliminary data.</text>
</comment>
<keyword evidence="4" id="KW-0560">Oxidoreductase</keyword>
<dbReference type="SUPFAM" id="SSF54909">
    <property type="entry name" value="Dimeric alpha+beta barrel"/>
    <property type="match status" value="1"/>
</dbReference>
<dbReference type="Proteomes" id="UP001497525">
    <property type="component" value="Unassembled WGS sequence"/>
</dbReference>
<evidence type="ECO:0000256" key="4">
    <source>
        <dbReference type="ARBA" id="ARBA00023002"/>
    </source>
</evidence>
<name>A0AAV2T506_CALDB</name>
<sequence length="379" mass="42167">MKSVFRLARQLRSVHSSKLVRCLLLTGGAGVAVCALNQIEWPKFGASRVLFPLLAQCAAKYEPQGTVISDGKNHSLFLTIHLSDKAPVRDCLKVLGKIQHYVDTISPPDIRDENDEIQFGIGFGPEFMEKIRSNLKYAGATEPYTYKPRHGSLGDLPYTGGDIFIHAKCNELGKLFELAQSITRDMPKGSIQSFEDVYGWVYRNGRDLSGFMDGIENPADLDERSAVAINQVNGGSYAVTQKWIHRHDVLASTSESVKSQWLGRDLADDSELKCKASTSHVARMVGSIEQGAQKRYRIVRHSQPWGTLSGGSGLFFIGYAASPKAIDWMLDQMTGHGKDGENDDVMRFSRCVSGNYWYFPCLEELNRLIGEKATKSGWF</sequence>
<evidence type="ECO:0000313" key="8">
    <source>
        <dbReference type="Proteomes" id="UP001497525"/>
    </source>
</evidence>
<dbReference type="PROSITE" id="PS51404">
    <property type="entry name" value="DYP_PEROXIDASE"/>
    <property type="match status" value="1"/>
</dbReference>
<keyword evidence="2" id="KW-0575">Peroxidase</keyword>
<keyword evidence="3" id="KW-0479">Metal-binding</keyword>
<evidence type="ECO:0000256" key="2">
    <source>
        <dbReference type="ARBA" id="ARBA00022559"/>
    </source>
</evidence>
<dbReference type="AlphaFoldDB" id="A0AAV2T506"/>
<reference evidence="7" key="1">
    <citation type="submission" date="2024-06" db="EMBL/GenBank/DDBJ databases">
        <authorList>
            <person name="Liu X."/>
            <person name="Lenzi L."/>
            <person name="Haldenby T S."/>
            <person name="Uol C."/>
        </authorList>
    </citation>
    <scope>NUCLEOTIDE SEQUENCE</scope>
</reference>
<dbReference type="InterPro" id="IPR011008">
    <property type="entry name" value="Dimeric_a/b-barrel"/>
</dbReference>
<dbReference type="PANTHER" id="PTHR30521:SF0">
    <property type="entry name" value="DYP-TYPE PEROXIDASE FAMILY PROTEIN"/>
    <property type="match status" value="1"/>
</dbReference>
<dbReference type="NCBIfam" id="TIGR01413">
    <property type="entry name" value="Dyp_perox_fam"/>
    <property type="match status" value="1"/>
</dbReference>
<evidence type="ECO:0000256" key="5">
    <source>
        <dbReference type="ARBA" id="ARBA00023004"/>
    </source>
</evidence>
<evidence type="ECO:0000256" key="1">
    <source>
        <dbReference type="ARBA" id="ARBA00001970"/>
    </source>
</evidence>
<dbReference type="GO" id="GO:0046872">
    <property type="term" value="F:metal ion binding"/>
    <property type="evidence" value="ECO:0007669"/>
    <property type="project" value="UniProtKB-KW"/>
</dbReference>
<dbReference type="Pfam" id="PF20628">
    <property type="entry name" value="Dyp_perox_C"/>
    <property type="match status" value="1"/>
</dbReference>